<reference evidence="3" key="1">
    <citation type="journal article" date="2013" name="J. Plant Res.">
        <title>Effect of fungi and light on seed germination of three Opuntia species from semiarid lands of central Mexico.</title>
        <authorList>
            <person name="Delgado-Sanchez P."/>
            <person name="Jimenez-Bremont J.F."/>
            <person name="Guerrero-Gonzalez Mde L."/>
            <person name="Flores J."/>
        </authorList>
    </citation>
    <scope>NUCLEOTIDE SEQUENCE</scope>
    <source>
        <tissue evidence="3">Cladode</tissue>
    </source>
</reference>
<keyword evidence="1" id="KW-0472">Membrane</keyword>
<accession>A0A7C9EG62</accession>
<feature type="transmembrane region" description="Helical" evidence="1">
    <location>
        <begin position="34"/>
        <end position="55"/>
    </location>
</feature>
<evidence type="ECO:0000256" key="2">
    <source>
        <dbReference type="SAM" id="SignalP"/>
    </source>
</evidence>
<proteinExistence type="predicted"/>
<dbReference type="EMBL" id="GISG01212234">
    <property type="protein sequence ID" value="MBA4661427.1"/>
    <property type="molecule type" value="Transcribed_RNA"/>
</dbReference>
<sequence>MVLMLILCWAMVLIIILGTDPIPHFMIQLHLMEIYGVLIRPIGICELIITLVRLLRFPLQHKQISALPVVNLLYCLQSKKTLSILLPLELMSCLPVEKLLSYPAEEKVLASVLSQPMLLKMRILIWLIMWNIHLY</sequence>
<keyword evidence="1" id="KW-0812">Transmembrane</keyword>
<feature type="chain" id="PRO_5036398491" evidence="2">
    <location>
        <begin position="19"/>
        <end position="135"/>
    </location>
</feature>
<reference evidence="3" key="2">
    <citation type="submission" date="2020-07" db="EMBL/GenBank/DDBJ databases">
        <authorList>
            <person name="Vera ALvarez R."/>
            <person name="Arias-Moreno D.M."/>
            <person name="Jimenez-Jacinto V."/>
            <person name="Jimenez-Bremont J.F."/>
            <person name="Swaminathan K."/>
            <person name="Moose S.P."/>
            <person name="Guerrero-Gonzalez M.L."/>
            <person name="Marino-Ramirez L."/>
            <person name="Landsman D."/>
            <person name="Rodriguez-Kessler M."/>
            <person name="Delgado-Sanchez P."/>
        </authorList>
    </citation>
    <scope>NUCLEOTIDE SEQUENCE</scope>
    <source>
        <tissue evidence="3">Cladode</tissue>
    </source>
</reference>
<protein>
    <submittedName>
        <fullName evidence="3">Uncharacterized protein</fullName>
    </submittedName>
</protein>
<evidence type="ECO:0000313" key="3">
    <source>
        <dbReference type="EMBL" id="MBA4661428.1"/>
    </source>
</evidence>
<dbReference type="AlphaFoldDB" id="A0A7C9EG62"/>
<feature type="signal peptide" evidence="2">
    <location>
        <begin position="1"/>
        <end position="18"/>
    </location>
</feature>
<organism evidence="3">
    <name type="scientific">Opuntia streptacantha</name>
    <name type="common">Prickly pear cactus</name>
    <name type="synonym">Opuntia cardona</name>
    <dbReference type="NCBI Taxonomy" id="393608"/>
    <lineage>
        <taxon>Eukaryota</taxon>
        <taxon>Viridiplantae</taxon>
        <taxon>Streptophyta</taxon>
        <taxon>Embryophyta</taxon>
        <taxon>Tracheophyta</taxon>
        <taxon>Spermatophyta</taxon>
        <taxon>Magnoliopsida</taxon>
        <taxon>eudicotyledons</taxon>
        <taxon>Gunneridae</taxon>
        <taxon>Pentapetalae</taxon>
        <taxon>Caryophyllales</taxon>
        <taxon>Cactineae</taxon>
        <taxon>Cactaceae</taxon>
        <taxon>Opuntioideae</taxon>
        <taxon>Opuntia</taxon>
    </lineage>
</organism>
<name>A0A7C9EG62_OPUST</name>
<evidence type="ECO:0000256" key="1">
    <source>
        <dbReference type="SAM" id="Phobius"/>
    </source>
</evidence>
<keyword evidence="2" id="KW-0732">Signal</keyword>
<keyword evidence="1" id="KW-1133">Transmembrane helix</keyword>
<dbReference type="EMBL" id="GISG01212236">
    <property type="protein sequence ID" value="MBA4661428.1"/>
    <property type="molecule type" value="Transcribed_RNA"/>
</dbReference>